<name>A0ABR8VE81_9BACT</name>
<dbReference type="Gene3D" id="3.40.50.450">
    <property type="match status" value="1"/>
</dbReference>
<dbReference type="InterPro" id="IPR031100">
    <property type="entry name" value="LOG_fam"/>
</dbReference>
<dbReference type="PANTHER" id="PTHR31223:SF70">
    <property type="entry name" value="LOG FAMILY PROTEIN YJL055W"/>
    <property type="match status" value="1"/>
</dbReference>
<comment type="caution">
    <text evidence="4">The sequence shown here is derived from an EMBL/GenBank/DDBJ whole genome shotgun (WGS) entry which is preliminary data.</text>
</comment>
<keyword evidence="5" id="KW-1185">Reference proteome</keyword>
<dbReference type="Proteomes" id="UP000616346">
    <property type="component" value="Unassembled WGS sequence"/>
</dbReference>
<comment type="catalytic activity">
    <reaction evidence="1">
        <text>AMP + H2O = D-ribose 5-phosphate + adenine</text>
        <dbReference type="Rhea" id="RHEA:20129"/>
        <dbReference type="ChEBI" id="CHEBI:15377"/>
        <dbReference type="ChEBI" id="CHEBI:16708"/>
        <dbReference type="ChEBI" id="CHEBI:78346"/>
        <dbReference type="ChEBI" id="CHEBI:456215"/>
        <dbReference type="EC" id="3.2.2.4"/>
    </reaction>
</comment>
<dbReference type="EC" id="3.2.2.n1" evidence="3"/>
<sequence>MNKIGIFCSASDDIAPLFMEKAKELGAWMGEHRKWLIYGGSNCGLMEATARAAKEKGGMIMGIVPTKLEEKGAVSELLDVTFHTVNLSDRKDLMLQESEILVALPGGVGTLDEVFHVIASATIGYHSKKVIFYNIGGFWNGLLDFLKGLESQHFAHRPLSNFFQTANSFEELTGMLDK</sequence>
<dbReference type="NCBIfam" id="TIGR00730">
    <property type="entry name" value="Rossman fold protein, TIGR00730 family"/>
    <property type="match status" value="1"/>
</dbReference>
<evidence type="ECO:0000313" key="5">
    <source>
        <dbReference type="Proteomes" id="UP000616346"/>
    </source>
</evidence>
<evidence type="ECO:0000313" key="4">
    <source>
        <dbReference type="EMBL" id="MBD8003084.1"/>
    </source>
</evidence>
<gene>
    <name evidence="4" type="ORF">H9626_12815</name>
</gene>
<dbReference type="RefSeq" id="WP_191710733.1">
    <property type="nucleotide sequence ID" value="NZ_JACSPQ010000019.1"/>
</dbReference>
<proteinExistence type="inferred from homology"/>
<protein>
    <recommendedName>
        <fullName evidence="3">Cytokinin riboside 5'-monophosphate phosphoribohydrolase</fullName>
        <ecNumber evidence="3">3.2.2.n1</ecNumber>
    </recommendedName>
</protein>
<comment type="similarity">
    <text evidence="2 3">Belongs to the LOG family.</text>
</comment>
<dbReference type="Pfam" id="PF03641">
    <property type="entry name" value="Lysine_decarbox"/>
    <property type="match status" value="1"/>
</dbReference>
<evidence type="ECO:0000256" key="3">
    <source>
        <dbReference type="RuleBase" id="RU363015"/>
    </source>
</evidence>
<reference evidence="4 5" key="1">
    <citation type="submission" date="2020-08" db="EMBL/GenBank/DDBJ databases">
        <title>A Genomic Blueprint of the Chicken Gut Microbiome.</title>
        <authorList>
            <person name="Gilroy R."/>
            <person name="Ravi A."/>
            <person name="Getino M."/>
            <person name="Pursley I."/>
            <person name="Horton D.L."/>
            <person name="Alikhan N.-F."/>
            <person name="Baker D."/>
            <person name="Gharbi K."/>
            <person name="Hall N."/>
            <person name="Watson M."/>
            <person name="Adriaenssens E.M."/>
            <person name="Foster-Nyarko E."/>
            <person name="Jarju S."/>
            <person name="Secka A."/>
            <person name="Antonio M."/>
            <person name="Oren A."/>
            <person name="Chaudhuri R."/>
            <person name="La Ragione R.M."/>
            <person name="Hildebrand F."/>
            <person name="Pallen M.J."/>
        </authorList>
    </citation>
    <scope>NUCLEOTIDE SEQUENCE [LARGE SCALE GENOMIC DNA]</scope>
    <source>
        <strain evidence="4 5">Sa1YUN3</strain>
    </source>
</reference>
<dbReference type="PANTHER" id="PTHR31223">
    <property type="entry name" value="LOG FAMILY PROTEIN YJL055W"/>
    <property type="match status" value="1"/>
</dbReference>
<dbReference type="EMBL" id="JACSPQ010000019">
    <property type="protein sequence ID" value="MBD8003084.1"/>
    <property type="molecule type" value="Genomic_DNA"/>
</dbReference>
<dbReference type="SUPFAM" id="SSF102405">
    <property type="entry name" value="MCP/YpsA-like"/>
    <property type="match status" value="1"/>
</dbReference>
<organism evidence="4 5">
    <name type="scientific">Phocaeicola faecium</name>
    <dbReference type="NCBI Taxonomy" id="2762213"/>
    <lineage>
        <taxon>Bacteria</taxon>
        <taxon>Pseudomonadati</taxon>
        <taxon>Bacteroidota</taxon>
        <taxon>Bacteroidia</taxon>
        <taxon>Bacteroidales</taxon>
        <taxon>Bacteroidaceae</taxon>
        <taxon>Phocaeicola</taxon>
    </lineage>
</organism>
<evidence type="ECO:0000256" key="2">
    <source>
        <dbReference type="ARBA" id="ARBA00006763"/>
    </source>
</evidence>
<dbReference type="InterPro" id="IPR005269">
    <property type="entry name" value="LOG"/>
</dbReference>
<keyword evidence="3" id="KW-0203">Cytokinin biosynthesis</keyword>
<accession>A0ABR8VE81</accession>
<evidence type="ECO:0000256" key="1">
    <source>
        <dbReference type="ARBA" id="ARBA00000274"/>
    </source>
</evidence>
<keyword evidence="3" id="KW-0378">Hydrolase</keyword>